<organism evidence="11">
    <name type="scientific">Diabrotica virgifera virgifera</name>
    <name type="common">western corn rootworm</name>
    <dbReference type="NCBI Taxonomy" id="50390"/>
    <lineage>
        <taxon>Eukaryota</taxon>
        <taxon>Metazoa</taxon>
        <taxon>Ecdysozoa</taxon>
        <taxon>Arthropoda</taxon>
        <taxon>Hexapoda</taxon>
        <taxon>Insecta</taxon>
        <taxon>Pterygota</taxon>
        <taxon>Neoptera</taxon>
        <taxon>Endopterygota</taxon>
        <taxon>Coleoptera</taxon>
        <taxon>Polyphaga</taxon>
        <taxon>Cucujiformia</taxon>
        <taxon>Chrysomeloidea</taxon>
        <taxon>Chrysomelidae</taxon>
        <taxon>Galerucinae</taxon>
        <taxon>Diabroticina</taxon>
        <taxon>Diabroticites</taxon>
        <taxon>Diabrotica</taxon>
    </lineage>
</organism>
<comment type="similarity">
    <text evidence="2">Belongs to the glutamate-gated ion channel (TC 1.A.10.1) family.</text>
</comment>
<evidence type="ECO:0000256" key="5">
    <source>
        <dbReference type="ARBA" id="ARBA00022989"/>
    </source>
</evidence>
<dbReference type="SUPFAM" id="SSF53850">
    <property type="entry name" value="Periplasmic binding protein-like II"/>
    <property type="match status" value="1"/>
</dbReference>
<dbReference type="OrthoDB" id="6117597at2759"/>
<name>A0A6P7FYA2_DIAVI</name>
<evidence type="ECO:0000256" key="4">
    <source>
        <dbReference type="ARBA" id="ARBA00022692"/>
    </source>
</evidence>
<dbReference type="AlphaFoldDB" id="A0A6P7FYA2"/>
<keyword evidence="7" id="KW-0675">Receptor</keyword>
<dbReference type="RefSeq" id="XP_028141476.1">
    <property type="nucleotide sequence ID" value="XM_028285675.1"/>
</dbReference>
<feature type="transmembrane region" description="Helical" evidence="9">
    <location>
        <begin position="372"/>
        <end position="395"/>
    </location>
</feature>
<gene>
    <name evidence="11" type="primary">LOC114335436</name>
</gene>
<evidence type="ECO:0000256" key="2">
    <source>
        <dbReference type="ARBA" id="ARBA00008685"/>
    </source>
</evidence>
<dbReference type="Pfam" id="PF00060">
    <property type="entry name" value="Lig_chan"/>
    <property type="match status" value="1"/>
</dbReference>
<dbReference type="PANTHER" id="PTHR42643:SF33">
    <property type="entry name" value="GLUTAMATE RECEPTOR 2-LIKE PROTEIN"/>
    <property type="match status" value="1"/>
</dbReference>
<evidence type="ECO:0000313" key="11">
    <source>
        <dbReference type="RefSeq" id="XP_028141476.1"/>
    </source>
</evidence>
<protein>
    <submittedName>
        <fullName evidence="11">Glutamate receptor 1-like</fullName>
    </submittedName>
</protein>
<keyword evidence="6 9" id="KW-0472">Membrane</keyword>
<proteinExistence type="inferred from homology"/>
<feature type="transmembrane region" description="Helical" evidence="9">
    <location>
        <begin position="113"/>
        <end position="132"/>
    </location>
</feature>
<dbReference type="GO" id="GO:0050906">
    <property type="term" value="P:detection of stimulus involved in sensory perception"/>
    <property type="evidence" value="ECO:0007669"/>
    <property type="project" value="UniProtKB-ARBA"/>
</dbReference>
<evidence type="ECO:0000256" key="6">
    <source>
        <dbReference type="ARBA" id="ARBA00023136"/>
    </source>
</evidence>
<evidence type="ECO:0000256" key="7">
    <source>
        <dbReference type="ARBA" id="ARBA00023170"/>
    </source>
</evidence>
<dbReference type="InterPro" id="IPR001320">
    <property type="entry name" value="Iontro_rcpt_C"/>
</dbReference>
<evidence type="ECO:0000259" key="10">
    <source>
        <dbReference type="Pfam" id="PF00060"/>
    </source>
</evidence>
<evidence type="ECO:0000256" key="3">
    <source>
        <dbReference type="ARBA" id="ARBA00022475"/>
    </source>
</evidence>
<evidence type="ECO:0000256" key="9">
    <source>
        <dbReference type="SAM" id="Phobius"/>
    </source>
</evidence>
<dbReference type="GO" id="GO:0015276">
    <property type="term" value="F:ligand-gated monoatomic ion channel activity"/>
    <property type="evidence" value="ECO:0007669"/>
    <property type="project" value="InterPro"/>
</dbReference>
<comment type="subcellular location">
    <subcellularLocation>
        <location evidence="1">Cell membrane</location>
        <topology evidence="1">Multi-pass membrane protein</topology>
    </subcellularLocation>
</comment>
<dbReference type="FunCoup" id="A0A6P7FYA2">
    <property type="interactions" value="4"/>
</dbReference>
<feature type="transmembrane region" description="Helical" evidence="9">
    <location>
        <begin position="185"/>
        <end position="208"/>
    </location>
</feature>
<keyword evidence="4 9" id="KW-0812">Transmembrane</keyword>
<evidence type="ECO:0000256" key="8">
    <source>
        <dbReference type="ARBA" id="ARBA00023180"/>
    </source>
</evidence>
<accession>A0A6P7FYA2</accession>
<dbReference type="Gene3D" id="1.10.287.70">
    <property type="match status" value="1"/>
</dbReference>
<dbReference type="GO" id="GO:0005886">
    <property type="term" value="C:plasma membrane"/>
    <property type="evidence" value="ECO:0007669"/>
    <property type="project" value="UniProtKB-SubCell"/>
</dbReference>
<keyword evidence="8" id="KW-0325">Glycoprotein</keyword>
<reference evidence="11" key="1">
    <citation type="submission" date="2025-08" db="UniProtKB">
        <authorList>
            <consortium name="RefSeq"/>
        </authorList>
    </citation>
    <scope>IDENTIFICATION</scope>
    <source>
        <tissue evidence="11">Whole insect</tissue>
    </source>
</reference>
<dbReference type="PANTHER" id="PTHR42643">
    <property type="entry name" value="IONOTROPIC RECEPTOR 20A-RELATED"/>
    <property type="match status" value="1"/>
</dbReference>
<keyword evidence="5 9" id="KW-1133">Transmembrane helix</keyword>
<sequence length="424" mass="48020">MFYIRDPHRDPTLKVNAILVTYALEMLNTTTFNIYQSTYGFKLTNSNIYNGVVGDLQTGRAEISGNVLFMYVDRIDVVDYIIYCCHSCLRFIYKAPPLSYVSNLFKLPFTSDVWYSCIGLIVIISITAYIIATWEVTNPVFKDSEQHNNIAKLQPAWFDIIMMQLGAITQQGAEAEPKSSSGRMVFVVTFISILFLYTAYTANIVALLQSTSDVIKNSEDLVNSGIGLGIRNITFVLRLLATSTEPITKAVYQKVSEKGRRSNIVELEEGMERVRKEFFAFQTDPSVAYGIVKKTYQESEKCDLRQVRLLQTGTPHITMRKHSPYKEIVKVGLTKLLSSGIQQRLVARVYNRKPQCKGKGGTFASAAIMDCYAAYLIFGIGLATASIILLVEIYFHMKLKMCHNRWKHVLVNKISIKTLLNKYN</sequence>
<feature type="domain" description="Ionotropic glutamate receptor C-terminal" evidence="10">
    <location>
        <begin position="111"/>
        <end position="381"/>
    </location>
</feature>
<dbReference type="InterPro" id="IPR052192">
    <property type="entry name" value="Insect_Ionotropic_Sensory_Rcpt"/>
</dbReference>
<evidence type="ECO:0000256" key="1">
    <source>
        <dbReference type="ARBA" id="ARBA00004651"/>
    </source>
</evidence>
<dbReference type="InParanoid" id="A0A6P7FYA2"/>
<keyword evidence="3" id="KW-1003">Cell membrane</keyword>